<evidence type="ECO:0000313" key="14">
    <source>
        <dbReference type="EMBL" id="CRL10692.1"/>
    </source>
</evidence>
<dbReference type="EMBL" id="CVRL01000013">
    <property type="protein sequence ID" value="CRL10692.1"/>
    <property type="molecule type" value="Genomic_DNA"/>
</dbReference>
<dbReference type="InterPro" id="IPR003660">
    <property type="entry name" value="HAMP_dom"/>
</dbReference>
<evidence type="ECO:0000256" key="3">
    <source>
        <dbReference type="ARBA" id="ARBA00012438"/>
    </source>
</evidence>
<evidence type="ECO:0000256" key="9">
    <source>
        <dbReference type="ARBA" id="ARBA00023012"/>
    </source>
</evidence>
<dbReference type="PRINTS" id="PR00344">
    <property type="entry name" value="BCTRLSENSOR"/>
</dbReference>
<dbReference type="EC" id="2.7.13.3" evidence="3"/>
<gene>
    <name evidence="14" type="primary">qseC_2</name>
    <name evidence="14" type="ORF">NIT7321_01539</name>
</gene>
<dbReference type="Gene3D" id="1.10.287.130">
    <property type="match status" value="1"/>
</dbReference>
<comment type="catalytic activity">
    <reaction evidence="1">
        <text>ATP + protein L-histidine = ADP + protein N-phospho-L-histidine.</text>
        <dbReference type="EC" id="2.7.13.3"/>
    </reaction>
</comment>
<evidence type="ECO:0000256" key="10">
    <source>
        <dbReference type="ARBA" id="ARBA00023136"/>
    </source>
</evidence>
<dbReference type="Gene3D" id="3.30.565.10">
    <property type="entry name" value="Histidine kinase-like ATPase, C-terminal domain"/>
    <property type="match status" value="1"/>
</dbReference>
<dbReference type="SMART" id="SM00388">
    <property type="entry name" value="HisKA"/>
    <property type="match status" value="1"/>
</dbReference>
<reference evidence="15" key="1">
    <citation type="submission" date="2015-05" db="EMBL/GenBank/DDBJ databases">
        <authorList>
            <person name="Rodrigo-Torres Lidia"/>
            <person name="Arahal R.David."/>
        </authorList>
    </citation>
    <scope>NUCLEOTIDE SEQUENCE [LARGE SCALE GENOMIC DNA]</scope>
    <source>
        <strain evidence="15">CECT 7321</strain>
    </source>
</reference>
<keyword evidence="9" id="KW-0902">Two-component regulatory system</keyword>
<dbReference type="InterPro" id="IPR004358">
    <property type="entry name" value="Sig_transdc_His_kin-like_C"/>
</dbReference>
<keyword evidence="7" id="KW-0418">Kinase</keyword>
<evidence type="ECO:0000256" key="7">
    <source>
        <dbReference type="ARBA" id="ARBA00022777"/>
    </source>
</evidence>
<protein>
    <recommendedName>
        <fullName evidence="3">histidine kinase</fullName>
        <ecNumber evidence="3">2.7.13.3</ecNumber>
    </recommendedName>
</protein>
<sequence>MSRGLPTSGSIRRRLTLQLVGSAAFLASLLFVIVLSFTRDVSQQTHDSILAASATSIMDSVSVRSGEVSVDIPYAALSMLGNVSNDRVFYRIAQDDSVLTGYADLPLPDGAPPRGQPRFDTLHYKGDSIRMVTLARRVSLNGQVSDVVISVAQTREGQAAQLAELTRNALQLGLGFFMIAAFLAIWAAQSSIRPLAELAEAVSRRGPKDLRPVRRPVPSEMIPLVTSLNRFIERLRVSLSRSEDFIAEAAHRVRTPLATVRTQAEITLRRVERDENRAALREMIRAIDESSRAAGQLLDHAMVTFRTDSLLREEVDLGALSRELLNRLRPIAELKDIALHSDLPQTPPLSGDPILIQNAVRNLLDNAIKYAPSESDIQVILRKEGAELRLSIIDEAGGFPSGDTDALTARFARGANAEGTIGSGLGLTIAREVVEAHGGRLTIAPSQATSGPPAASPRREGSCVSLCFPMS</sequence>
<evidence type="ECO:0000256" key="4">
    <source>
        <dbReference type="ARBA" id="ARBA00022553"/>
    </source>
</evidence>
<dbReference type="RefSeq" id="WP_050673068.1">
    <property type="nucleotide sequence ID" value="NZ_CVRL01000013.1"/>
</dbReference>
<dbReference type="PROSITE" id="PS50109">
    <property type="entry name" value="HIS_KIN"/>
    <property type="match status" value="1"/>
</dbReference>
<evidence type="ECO:0000256" key="5">
    <source>
        <dbReference type="ARBA" id="ARBA00022679"/>
    </source>
</evidence>
<evidence type="ECO:0000256" key="8">
    <source>
        <dbReference type="ARBA" id="ARBA00022989"/>
    </source>
</evidence>
<accession>A0A0H5D0A7</accession>
<keyword evidence="5 14" id="KW-0808">Transferase</keyword>
<dbReference type="InterPro" id="IPR013727">
    <property type="entry name" value="2CSK_N"/>
</dbReference>
<dbReference type="GO" id="GO:0000155">
    <property type="term" value="F:phosphorelay sensor kinase activity"/>
    <property type="evidence" value="ECO:0007669"/>
    <property type="project" value="InterPro"/>
</dbReference>
<evidence type="ECO:0000256" key="6">
    <source>
        <dbReference type="ARBA" id="ARBA00022692"/>
    </source>
</evidence>
<dbReference type="PANTHER" id="PTHR45436">
    <property type="entry name" value="SENSOR HISTIDINE KINASE YKOH"/>
    <property type="match status" value="1"/>
</dbReference>
<keyword evidence="15" id="KW-1185">Reference proteome</keyword>
<evidence type="ECO:0000256" key="2">
    <source>
        <dbReference type="ARBA" id="ARBA00004370"/>
    </source>
</evidence>
<dbReference type="InterPro" id="IPR003594">
    <property type="entry name" value="HATPase_dom"/>
</dbReference>
<keyword evidence="6 11" id="KW-0812">Transmembrane</keyword>
<dbReference type="GO" id="GO:0005886">
    <property type="term" value="C:plasma membrane"/>
    <property type="evidence" value="ECO:0007669"/>
    <property type="project" value="TreeGrafter"/>
</dbReference>
<dbReference type="InterPro" id="IPR036890">
    <property type="entry name" value="HATPase_C_sf"/>
</dbReference>
<keyword evidence="10 11" id="KW-0472">Membrane</keyword>
<evidence type="ECO:0000313" key="15">
    <source>
        <dbReference type="Proteomes" id="UP000043764"/>
    </source>
</evidence>
<dbReference type="InterPro" id="IPR003661">
    <property type="entry name" value="HisK_dim/P_dom"/>
</dbReference>
<dbReference type="SMART" id="SM00387">
    <property type="entry name" value="HATPase_c"/>
    <property type="match status" value="1"/>
</dbReference>
<evidence type="ECO:0000256" key="1">
    <source>
        <dbReference type="ARBA" id="ARBA00000085"/>
    </source>
</evidence>
<evidence type="ECO:0000259" key="12">
    <source>
        <dbReference type="PROSITE" id="PS50109"/>
    </source>
</evidence>
<dbReference type="Pfam" id="PF08521">
    <property type="entry name" value="2CSK_N"/>
    <property type="match status" value="1"/>
</dbReference>
<proteinExistence type="predicted"/>
<dbReference type="InterPro" id="IPR005467">
    <property type="entry name" value="His_kinase_dom"/>
</dbReference>
<dbReference type="Proteomes" id="UP000043764">
    <property type="component" value="Unassembled WGS sequence"/>
</dbReference>
<dbReference type="CDD" id="cd00075">
    <property type="entry name" value="HATPase"/>
    <property type="match status" value="1"/>
</dbReference>
<feature type="transmembrane region" description="Helical" evidence="11">
    <location>
        <begin position="169"/>
        <end position="188"/>
    </location>
</feature>
<name>A0A0H5D0A7_9RHOB</name>
<dbReference type="Pfam" id="PF00512">
    <property type="entry name" value="HisKA"/>
    <property type="match status" value="1"/>
</dbReference>
<dbReference type="SUPFAM" id="SSF55874">
    <property type="entry name" value="ATPase domain of HSP90 chaperone/DNA topoisomerase II/histidine kinase"/>
    <property type="match status" value="1"/>
</dbReference>
<feature type="domain" description="HAMP" evidence="13">
    <location>
        <begin position="189"/>
        <end position="240"/>
    </location>
</feature>
<organism evidence="14 15">
    <name type="scientific">Phaeobacter italicus</name>
    <dbReference type="NCBI Taxonomy" id="481446"/>
    <lineage>
        <taxon>Bacteria</taxon>
        <taxon>Pseudomonadati</taxon>
        <taxon>Pseudomonadota</taxon>
        <taxon>Alphaproteobacteria</taxon>
        <taxon>Rhodobacterales</taxon>
        <taxon>Roseobacteraceae</taxon>
        <taxon>Phaeobacter</taxon>
    </lineage>
</organism>
<dbReference type="PROSITE" id="PS50885">
    <property type="entry name" value="HAMP"/>
    <property type="match status" value="1"/>
</dbReference>
<dbReference type="InterPro" id="IPR050428">
    <property type="entry name" value="TCS_sensor_his_kinase"/>
</dbReference>
<dbReference type="AlphaFoldDB" id="A0A0H5D0A7"/>
<dbReference type="STRING" id="481446.NIT7645_00644"/>
<dbReference type="InterPro" id="IPR036097">
    <property type="entry name" value="HisK_dim/P_sf"/>
</dbReference>
<dbReference type="SUPFAM" id="SSF47384">
    <property type="entry name" value="Homodimeric domain of signal transducing histidine kinase"/>
    <property type="match status" value="1"/>
</dbReference>
<comment type="subcellular location">
    <subcellularLocation>
        <location evidence="2">Membrane</location>
    </subcellularLocation>
</comment>
<evidence type="ECO:0000259" key="13">
    <source>
        <dbReference type="PROSITE" id="PS50885"/>
    </source>
</evidence>
<feature type="transmembrane region" description="Helical" evidence="11">
    <location>
        <begin position="15"/>
        <end position="37"/>
    </location>
</feature>
<keyword evidence="8 11" id="KW-1133">Transmembrane helix</keyword>
<dbReference type="PANTHER" id="PTHR45436:SF1">
    <property type="entry name" value="SENSOR PROTEIN QSEC"/>
    <property type="match status" value="1"/>
</dbReference>
<evidence type="ECO:0000256" key="11">
    <source>
        <dbReference type="SAM" id="Phobius"/>
    </source>
</evidence>
<dbReference type="CDD" id="cd00082">
    <property type="entry name" value="HisKA"/>
    <property type="match status" value="1"/>
</dbReference>
<dbReference type="Pfam" id="PF02518">
    <property type="entry name" value="HATPase_c"/>
    <property type="match status" value="1"/>
</dbReference>
<feature type="domain" description="Histidine kinase" evidence="12">
    <location>
        <begin position="248"/>
        <end position="471"/>
    </location>
</feature>
<keyword evidence="4" id="KW-0597">Phosphoprotein</keyword>